<feature type="domain" description="PDZ" evidence="5">
    <location>
        <begin position="480"/>
        <end position="566"/>
    </location>
</feature>
<keyword evidence="7" id="KW-1185">Reference proteome</keyword>
<dbReference type="PRINTS" id="PR00834">
    <property type="entry name" value="PROTEASES2C"/>
</dbReference>
<name>A0ABT2GG55_9MICO</name>
<evidence type="ECO:0000256" key="1">
    <source>
        <dbReference type="ARBA" id="ARBA00022670"/>
    </source>
</evidence>
<evidence type="ECO:0000259" key="5">
    <source>
        <dbReference type="PROSITE" id="PS50106"/>
    </source>
</evidence>
<feature type="transmembrane region" description="Helical" evidence="4">
    <location>
        <begin position="178"/>
        <end position="202"/>
    </location>
</feature>
<feature type="region of interest" description="Disordered" evidence="3">
    <location>
        <begin position="1"/>
        <end position="146"/>
    </location>
</feature>
<dbReference type="SUPFAM" id="SSF50494">
    <property type="entry name" value="Trypsin-like serine proteases"/>
    <property type="match status" value="1"/>
</dbReference>
<feature type="compositionally biased region" description="Low complexity" evidence="3">
    <location>
        <begin position="79"/>
        <end position="123"/>
    </location>
</feature>
<dbReference type="InterPro" id="IPR009003">
    <property type="entry name" value="Peptidase_S1_PA"/>
</dbReference>
<protein>
    <submittedName>
        <fullName evidence="6">Trypsin-like peptidase domain-containing protein</fullName>
    </submittedName>
</protein>
<feature type="region of interest" description="Disordered" evidence="3">
    <location>
        <begin position="363"/>
        <end position="410"/>
    </location>
</feature>
<evidence type="ECO:0000256" key="3">
    <source>
        <dbReference type="SAM" id="MobiDB-lite"/>
    </source>
</evidence>
<dbReference type="InterPro" id="IPR001940">
    <property type="entry name" value="Peptidase_S1C"/>
</dbReference>
<evidence type="ECO:0000256" key="4">
    <source>
        <dbReference type="SAM" id="Phobius"/>
    </source>
</evidence>
<reference evidence="6" key="1">
    <citation type="submission" date="2022-08" db="EMBL/GenBank/DDBJ databases">
        <authorList>
            <person name="Deng Y."/>
            <person name="Han X.-F."/>
            <person name="Zhang Y.-Q."/>
        </authorList>
    </citation>
    <scope>NUCLEOTIDE SEQUENCE</scope>
    <source>
        <strain evidence="6">CPCC 205716</strain>
    </source>
</reference>
<evidence type="ECO:0000256" key="2">
    <source>
        <dbReference type="ARBA" id="ARBA00022801"/>
    </source>
</evidence>
<dbReference type="Pfam" id="PF13180">
    <property type="entry name" value="PDZ_2"/>
    <property type="match status" value="1"/>
</dbReference>
<keyword evidence="4" id="KW-1133">Transmembrane helix</keyword>
<dbReference type="InterPro" id="IPR051201">
    <property type="entry name" value="Chloro_Bact_Ser_Proteases"/>
</dbReference>
<organism evidence="6 7">
    <name type="scientific">Herbiconiux gentiana</name>
    <dbReference type="NCBI Taxonomy" id="2970912"/>
    <lineage>
        <taxon>Bacteria</taxon>
        <taxon>Bacillati</taxon>
        <taxon>Actinomycetota</taxon>
        <taxon>Actinomycetes</taxon>
        <taxon>Micrococcales</taxon>
        <taxon>Microbacteriaceae</taxon>
        <taxon>Herbiconiux</taxon>
    </lineage>
</organism>
<gene>
    <name evidence="6" type="ORF">NVV95_11655</name>
</gene>
<evidence type="ECO:0000313" key="6">
    <source>
        <dbReference type="EMBL" id="MCS5715205.1"/>
    </source>
</evidence>
<feature type="compositionally biased region" description="Low complexity" evidence="3">
    <location>
        <begin position="48"/>
        <end position="71"/>
    </location>
</feature>
<feature type="compositionally biased region" description="Basic and acidic residues" evidence="3">
    <location>
        <begin position="16"/>
        <end position="35"/>
    </location>
</feature>
<accession>A0ABT2GG55</accession>
<dbReference type="Gene3D" id="2.40.10.120">
    <property type="match status" value="2"/>
</dbReference>
<sequence length="580" mass="56978">MSESTENPEGIPADVEQPKHDAPVSETAADHRDDTTAVVPPIVPAPAPTAAADTARPEAPAQSPAATQATTPLPPYQAPQPYTQAAPAAPAAPAAAAPAAQATPGAPAAPAYPAPQGQPVQPAHYGNGAFGTPPTGTHPYATAPHDPNFNSAMYAASGAYADQGKAPTAPKKRRGGPVLIAALAIGALIGGASGAGVTALLVNQDGGGSSNSASSPTSITVNNPDDANLVTAVAAKASPSVVTISASGDSAAGTGSGVVLTADGYVVTNTHVVTLDGATGNAEIKAQANDGTIYNATVVGTDPVADLAVIKLTDAKNLTPIEFADSSKLEVGDQTVAIGSPLGLNGTVTNGIVSALNRSITVASSAAPKDTETNPSPDQGEQGPYDFWNFDLPGQGGDQQQEQQAPTQQQSISLSVIQTDAAINPGNSGGALLNDKGELIGINVAIASAGSSSESGGQSGNIGVGFSIPANLVKRVTGEIIDDGKATHGLLGASVADAASQPNSTQGGAYIDSVSSGGAAEAAGLKAGDIVTALNGQPVTDSIDLTALVRTQPAGGKAELTFVRDGKSQTVAVTLGELAG</sequence>
<comment type="caution">
    <text evidence="6">The sequence shown here is derived from an EMBL/GenBank/DDBJ whole genome shotgun (WGS) entry which is preliminary data.</text>
</comment>
<dbReference type="RefSeq" id="WP_259486713.1">
    <property type="nucleotide sequence ID" value="NZ_JANTEZ010000004.1"/>
</dbReference>
<dbReference type="InterPro" id="IPR001478">
    <property type="entry name" value="PDZ"/>
</dbReference>
<dbReference type="Gene3D" id="2.30.42.10">
    <property type="match status" value="1"/>
</dbReference>
<dbReference type="Pfam" id="PF13365">
    <property type="entry name" value="Trypsin_2"/>
    <property type="match status" value="1"/>
</dbReference>
<keyword evidence="2" id="KW-0378">Hydrolase</keyword>
<dbReference type="PANTHER" id="PTHR43343:SF3">
    <property type="entry name" value="PROTEASE DO-LIKE 8, CHLOROPLASTIC"/>
    <property type="match status" value="1"/>
</dbReference>
<dbReference type="PROSITE" id="PS50106">
    <property type="entry name" value="PDZ"/>
    <property type="match status" value="1"/>
</dbReference>
<dbReference type="EMBL" id="JANTEZ010000004">
    <property type="protein sequence ID" value="MCS5715205.1"/>
    <property type="molecule type" value="Genomic_DNA"/>
</dbReference>
<keyword evidence="1" id="KW-0645">Protease</keyword>
<evidence type="ECO:0000313" key="7">
    <source>
        <dbReference type="Proteomes" id="UP001165580"/>
    </source>
</evidence>
<dbReference type="Proteomes" id="UP001165580">
    <property type="component" value="Unassembled WGS sequence"/>
</dbReference>
<keyword evidence="4" id="KW-0812">Transmembrane</keyword>
<dbReference type="SMART" id="SM00228">
    <property type="entry name" value="PDZ"/>
    <property type="match status" value="1"/>
</dbReference>
<proteinExistence type="predicted"/>
<dbReference type="InterPro" id="IPR036034">
    <property type="entry name" value="PDZ_sf"/>
</dbReference>
<dbReference type="SUPFAM" id="SSF50156">
    <property type="entry name" value="PDZ domain-like"/>
    <property type="match status" value="1"/>
</dbReference>
<dbReference type="PANTHER" id="PTHR43343">
    <property type="entry name" value="PEPTIDASE S12"/>
    <property type="match status" value="1"/>
</dbReference>
<feature type="compositionally biased region" description="Low complexity" evidence="3">
    <location>
        <begin position="398"/>
        <end position="410"/>
    </location>
</feature>
<keyword evidence="4" id="KW-0472">Membrane</keyword>